<feature type="compositionally biased region" description="Gly residues" evidence="1">
    <location>
        <begin position="146"/>
        <end position="158"/>
    </location>
</feature>
<dbReference type="GeneID" id="123743081"/>
<gene>
    <name evidence="4" type="primary">LOC123743081</name>
</gene>
<feature type="domain" description="Teneurin N-terminal" evidence="2">
    <location>
        <begin position="1"/>
        <end position="250"/>
    </location>
</feature>
<protein>
    <submittedName>
        <fullName evidence="4">Teneurin-2</fullName>
    </submittedName>
</protein>
<sequence length="250" mass="27361">MDLKDRRGQQQHHQRSLTRARCGKDPQYITSSLDTEECRVTTQKSYSSSETLKAFDHHDQRLVYGGCTVADLVHHKADEYNRQGGHFHTLAELGVCDPAPVHPAAPTYCPDLGLLQRGYSLSAGSDPDADSDPEGPLSPERAIQLWGGGTVGGPGGGVKSRHSSGLSSRENSVLTLTDSDNDYKSDHESAYLEDDEDEEPYGDRIISKSHCASVCVYNSLLSPCERFPSFRQITCCSLFGVCPSVKRISL</sequence>
<feature type="compositionally biased region" description="Basic and acidic residues" evidence="1">
    <location>
        <begin position="181"/>
        <end position="190"/>
    </location>
</feature>
<proteinExistence type="predicted"/>
<feature type="region of interest" description="Disordered" evidence="1">
    <location>
        <begin position="120"/>
        <end position="199"/>
    </location>
</feature>
<evidence type="ECO:0000259" key="2">
    <source>
        <dbReference type="PROSITE" id="PS51361"/>
    </source>
</evidence>
<evidence type="ECO:0000313" key="4">
    <source>
        <dbReference type="RefSeq" id="XP_045573892.1"/>
    </source>
</evidence>
<name>A0ABM3ES48_SALSA</name>
<dbReference type="RefSeq" id="XP_045573892.1">
    <property type="nucleotide sequence ID" value="XM_045717936.1"/>
</dbReference>
<organism evidence="3 4">
    <name type="scientific">Salmo salar</name>
    <name type="common">Atlantic salmon</name>
    <dbReference type="NCBI Taxonomy" id="8030"/>
    <lineage>
        <taxon>Eukaryota</taxon>
        <taxon>Metazoa</taxon>
        <taxon>Chordata</taxon>
        <taxon>Craniata</taxon>
        <taxon>Vertebrata</taxon>
        <taxon>Euteleostomi</taxon>
        <taxon>Actinopterygii</taxon>
        <taxon>Neopterygii</taxon>
        <taxon>Teleostei</taxon>
        <taxon>Protacanthopterygii</taxon>
        <taxon>Salmoniformes</taxon>
        <taxon>Salmonidae</taxon>
        <taxon>Salmoninae</taxon>
        <taxon>Salmo</taxon>
    </lineage>
</organism>
<dbReference type="PROSITE" id="PS51361">
    <property type="entry name" value="TENEURIN_N"/>
    <property type="match status" value="1"/>
</dbReference>
<evidence type="ECO:0000313" key="3">
    <source>
        <dbReference type="Proteomes" id="UP001652741"/>
    </source>
</evidence>
<reference evidence="4" key="1">
    <citation type="submission" date="2025-08" db="UniProtKB">
        <authorList>
            <consortium name="RefSeq"/>
        </authorList>
    </citation>
    <scope>IDENTIFICATION</scope>
</reference>
<accession>A0ABM3ES48</accession>
<feature type="region of interest" description="Disordered" evidence="1">
    <location>
        <begin position="1"/>
        <end position="23"/>
    </location>
</feature>
<dbReference type="Proteomes" id="UP001652741">
    <property type="component" value="Chromosome ssa05"/>
</dbReference>
<feature type="compositionally biased region" description="Basic residues" evidence="1">
    <location>
        <begin position="9"/>
        <end position="18"/>
    </location>
</feature>
<dbReference type="InterPro" id="IPR009471">
    <property type="entry name" value="Ten_N"/>
</dbReference>
<feature type="compositionally biased region" description="Polar residues" evidence="1">
    <location>
        <begin position="163"/>
        <end position="178"/>
    </location>
</feature>
<evidence type="ECO:0000256" key="1">
    <source>
        <dbReference type="SAM" id="MobiDB-lite"/>
    </source>
</evidence>
<dbReference type="Pfam" id="PF06484">
    <property type="entry name" value="Ten_N"/>
    <property type="match status" value="1"/>
</dbReference>
<keyword evidence="3" id="KW-1185">Reference proteome</keyword>